<protein>
    <submittedName>
        <fullName evidence="2">DUF4392 domain-containing protein</fullName>
    </submittedName>
</protein>
<evidence type="ECO:0000259" key="1">
    <source>
        <dbReference type="Pfam" id="PF14336"/>
    </source>
</evidence>
<keyword evidence="3" id="KW-1185">Reference proteome</keyword>
<dbReference type="Pfam" id="PF14336">
    <property type="entry name" value="GLUCM-like_C"/>
    <property type="match status" value="1"/>
</dbReference>
<organism evidence="2 3">
    <name type="scientific">Thalassotalea fonticola</name>
    <dbReference type="NCBI Taxonomy" id="3065649"/>
    <lineage>
        <taxon>Bacteria</taxon>
        <taxon>Pseudomonadati</taxon>
        <taxon>Pseudomonadota</taxon>
        <taxon>Gammaproteobacteria</taxon>
        <taxon>Alteromonadales</taxon>
        <taxon>Colwelliaceae</taxon>
        <taxon>Thalassotalea</taxon>
    </lineage>
</organism>
<feature type="domain" description="D-glutamate cyclase-like C-terminal" evidence="1">
    <location>
        <begin position="25"/>
        <end position="282"/>
    </location>
</feature>
<accession>A0ABZ0GR08</accession>
<dbReference type="PANTHER" id="PTHR32022">
    <property type="entry name" value="D-GLUTAMATE CYCLASE, MITOCHONDRIAL"/>
    <property type="match status" value="1"/>
</dbReference>
<dbReference type="Proteomes" id="UP001301442">
    <property type="component" value="Chromosome"/>
</dbReference>
<dbReference type="Gene3D" id="3.90.1640.20">
    <property type="entry name" value="TON_0340"/>
    <property type="match status" value="1"/>
</dbReference>
<dbReference type="EMBL" id="CP136600">
    <property type="protein sequence ID" value="WOH38387.1"/>
    <property type="molecule type" value="Genomic_DNA"/>
</dbReference>
<dbReference type="InterPro" id="IPR025504">
    <property type="entry name" value="GLUCM_C"/>
</dbReference>
<evidence type="ECO:0000313" key="2">
    <source>
        <dbReference type="EMBL" id="WOH38387.1"/>
    </source>
</evidence>
<sequence>MTELNQSQINLSELELSKQIEDLLVALNPRGMKDIQPALKPGYYLRAAQILKGLTGTVLIGTGFPVTDTFETDGPVGAIALYNALEELGAHPILVGGESFVSLTENEYRVHKLIEGDFTHSKQEAIDTLAKLQPQAIISIERPGLSEQGGYFNMRGEDISAYCACFDHYLNEAACPTIAIGDGGNEIGMGNIKQAISGLDITPSITTCDELLIADVSNWGAYGILAILGMWVKNDLLAKVDPIAVLEYISERGSVDGVTRENNLTEDSFPPAYGHEIISNLRKLTKFIKD</sequence>
<dbReference type="PANTHER" id="PTHR32022:SF10">
    <property type="entry name" value="D-GLUTAMATE CYCLASE, MITOCHONDRIAL"/>
    <property type="match status" value="1"/>
</dbReference>
<gene>
    <name evidence="2" type="ORF">RI844_03895</name>
</gene>
<reference evidence="2 3" key="1">
    <citation type="submission" date="2023-09" db="EMBL/GenBank/DDBJ databases">
        <authorList>
            <person name="Qi X."/>
        </authorList>
    </citation>
    <scope>NUCLEOTIDE SEQUENCE [LARGE SCALE GENOMIC DNA]</scope>
    <source>
        <strain evidence="2 3">S1-1</strain>
    </source>
</reference>
<name>A0ABZ0GR08_9GAMM</name>
<evidence type="ECO:0000313" key="3">
    <source>
        <dbReference type="Proteomes" id="UP001301442"/>
    </source>
</evidence>
<proteinExistence type="predicted"/>
<dbReference type="RefSeq" id="WP_348397157.1">
    <property type="nucleotide sequence ID" value="NZ_CP136600.1"/>
</dbReference>